<feature type="region of interest" description="Disordered" evidence="1">
    <location>
        <begin position="1689"/>
        <end position="1725"/>
    </location>
</feature>
<feature type="compositionally biased region" description="Basic and acidic residues" evidence="1">
    <location>
        <begin position="1656"/>
        <end position="1667"/>
    </location>
</feature>
<feature type="region of interest" description="Disordered" evidence="1">
    <location>
        <begin position="1238"/>
        <end position="1268"/>
    </location>
</feature>
<sequence length="1929" mass="221188">MKFTPLSQQSKSPQNANVFKSDTATPLKKILKANSNQQSPSPMRQNANRTRSNTVKAEQNSAINPKKSQLNSKNVNDCKTQSQKKVFSPVANNKKVRQTQQQPKISTLIDENMKLKVQIQMLQQLIQEVVPVFSKITEDCHNSVSDFKTLQDEGNTRKSLVNIQINQQDFQKNKTQELKTMNSTESLMKRSLDYEQVGVIHQSLQQLQSVLEHRQSLGQVMENEEIEYDNEEETEFLEAEDLDMTTTDERQVNLNSPPNGYMKSGQGSNYNQNFNQQFKSNTQLTFGGNNSATQVERQLQLLSQRSNMAQTQGSNQIGQRVNTQMNQKTKISDLNKQSKNYNMPVNLDFKQLKKEIINYEELQQIQVMIDQISNSDILQEIKQSRKATNLKNNYHRRSSQNHNASNMSESRNCNILDQSNSSCSEANLSAESLMSDDNASIPTDSLITKNVVSNHQICRQSVIKDLNQQVFKQFSMLNNKIRNQVSTCTMKPEMRNNNLIYPSNFNSCLSVDSNGGISDAYFSNEQIVKPQDAYLQHKNIAEQPKQQMDTMIDIDPNDNDIIEEKLAQIDISNRLITENPEEQQQVQRQNLVSEQSLKGQSSASSRNNMNQYYKVQCMHKDYQKMQLDYPSFSVQELHCQSQSKDGNLFTSSIFLTDQIALNTKACISNNTVDPVLQNLMINESPLREACVQDSLQHSEKKDFKHALGHDDSHRYLAGPIENFTRNNRSKLRQNRSTGKDKENQSSREKSLVSNIGAEKFNSGNTESTPALQILNINQEIRPVQDQISARSSHIKIVRNSLSSHRSAFSSKNNSPTQIKKQTLRCKVSNGQTYQNTLQQSYNSQQCQKSLKMRQILQDNQQVTNSSDQHCKWQSLEEKEMSLVTLNKKLIQRSQESKASLQVSINEVNCQFDMINQLSISPQNKLSEVKIIQTQGKLIQNEESFEASETTTFNLSINKHNKQNETFQQQNTSSQEQEVKCDLVIENFFIQPILNERLNSAASNRRNIQDSAEIIDQFSQEILPIQTPSLPSIQVMQENFTEHAFNQTFNANNNINNNASQNLPASSYINSGSGAGVLNIHDTYQQSSLLASIYLKHDGLGNTLDNNNSVSQRQESQQREKFIQEYKIHQKVQLIHELDRLSTPSPRNIKDVIQSQTPFEVLQEKLGSLENSRLVREESMLNDHLNTSSINEAQGDTYGDIRECTPETETLKTSHLDQLMMEYLKDAYQRLQERNSLGSQQFDGGLQSSQKSHRSTISPTRYQINTNTNQSSQDFVEICANEVRDENQRIPFKSNTSQLSKQHFTIYEYASQNSNSNSNYFSNFKSQPDTVKILNDSGDESPRLIDLKVVDQDFVDYKEEVQSQRNYENNRMQSIQSIINEEPSLEEQESNAFQNKNSQKFSRRESERASSRISLTQIDMVESEMFSQNLNQQSVIGSSNCQMGSFSRPNQSSKASHVAMNQQQDTLSNYSSNQYKTPLRQLMYSESNSICQAKVSPNTNFNQLYGSISSSCQNFDVPVILQQSSCKNSILLKNNLLSPVLKQDKSSSKSPIRLNQDVSKSQDKLNEMKQQIHQQESQNNYYYQGQIQFNQKRDESKQNQQDYSIDNQRRQITIQKSLSHQKVQQQSQQNSLIQSIKTKTNRNQDKAYQSSHVQRKYQKEDMKQKELEQRFKEKEEKIQQILLKKKETDERIHQQKLQRDVSRSHIDQQSTSVSRNTVQGQNKSQTRVPEIISNNNNTIVTKNQPSSISLSKGQNLLVRTPQKIILQKQTNVPIKETFSISSSNHQSRQRLIPLKQCSNQQSMNLLQTVLSATKLGTDDTQLKTLETKNDNSMMKDQTNIIFDTVGMSTFDSQQNRAQVPNQKTERVTNYKNRDAMSPLTVRVDPMTRQNEFFQKLENDSKLRQSQIKIQPSTNKFERLTLNKLKQQSVL</sequence>
<feature type="region of interest" description="Disordered" evidence="1">
    <location>
        <begin position="1383"/>
        <end position="1408"/>
    </location>
</feature>
<dbReference type="InParanoid" id="A0A078A2L2"/>
<feature type="compositionally biased region" description="Polar residues" evidence="1">
    <location>
        <begin position="1389"/>
        <end position="1399"/>
    </location>
</feature>
<gene>
    <name evidence="2" type="primary">Contig10062.g10760</name>
    <name evidence="2" type="ORF">STYLEM_5058</name>
</gene>
<accession>A0A078A2L2</accession>
<feature type="region of interest" description="Disordered" evidence="1">
    <location>
        <begin position="725"/>
        <end position="764"/>
    </location>
</feature>
<dbReference type="EMBL" id="CCKQ01004910">
    <property type="protein sequence ID" value="CDW76062.1"/>
    <property type="molecule type" value="Genomic_DNA"/>
</dbReference>
<protein>
    <submittedName>
        <fullName evidence="2">Uncharacterized protein</fullName>
    </submittedName>
</protein>
<keyword evidence="3" id="KW-1185">Reference proteome</keyword>
<dbReference type="Proteomes" id="UP000039865">
    <property type="component" value="Unassembled WGS sequence"/>
</dbReference>
<organism evidence="2 3">
    <name type="scientific">Stylonychia lemnae</name>
    <name type="common">Ciliate</name>
    <dbReference type="NCBI Taxonomy" id="5949"/>
    <lineage>
        <taxon>Eukaryota</taxon>
        <taxon>Sar</taxon>
        <taxon>Alveolata</taxon>
        <taxon>Ciliophora</taxon>
        <taxon>Intramacronucleata</taxon>
        <taxon>Spirotrichea</taxon>
        <taxon>Stichotrichia</taxon>
        <taxon>Sporadotrichida</taxon>
        <taxon>Oxytrichidae</taxon>
        <taxon>Stylonychinae</taxon>
        <taxon>Stylonychia</taxon>
    </lineage>
</organism>
<evidence type="ECO:0000256" key="1">
    <source>
        <dbReference type="SAM" id="MobiDB-lite"/>
    </source>
</evidence>
<reference evidence="2 3" key="1">
    <citation type="submission" date="2014-06" db="EMBL/GenBank/DDBJ databases">
        <authorList>
            <person name="Swart Estienne"/>
        </authorList>
    </citation>
    <scope>NUCLEOTIDE SEQUENCE [LARGE SCALE GENOMIC DNA]</scope>
    <source>
        <strain evidence="2 3">130c</strain>
    </source>
</reference>
<name>A0A078A2L2_STYLE</name>
<feature type="compositionally biased region" description="Polar residues" evidence="1">
    <location>
        <begin position="1"/>
        <end position="24"/>
    </location>
</feature>
<proteinExistence type="predicted"/>
<evidence type="ECO:0000313" key="2">
    <source>
        <dbReference type="EMBL" id="CDW76062.1"/>
    </source>
</evidence>
<feature type="compositionally biased region" description="Basic and acidic residues" evidence="1">
    <location>
        <begin position="737"/>
        <end position="750"/>
    </location>
</feature>
<feature type="compositionally biased region" description="Polar residues" evidence="1">
    <location>
        <begin position="1706"/>
        <end position="1725"/>
    </location>
</feature>
<evidence type="ECO:0000313" key="3">
    <source>
        <dbReference type="Proteomes" id="UP000039865"/>
    </source>
</evidence>
<feature type="compositionally biased region" description="Polar residues" evidence="1">
    <location>
        <begin position="33"/>
        <end position="76"/>
    </location>
</feature>
<feature type="region of interest" description="Disordered" evidence="1">
    <location>
        <begin position="1638"/>
        <end position="1667"/>
    </location>
</feature>
<feature type="region of interest" description="Disordered" evidence="1">
    <location>
        <begin position="580"/>
        <end position="605"/>
    </location>
</feature>
<feature type="compositionally biased region" description="Basic and acidic residues" evidence="1">
    <location>
        <begin position="1689"/>
        <end position="1705"/>
    </location>
</feature>
<feature type="region of interest" description="Disordered" evidence="1">
    <location>
        <begin position="1"/>
        <end position="76"/>
    </location>
</feature>
<feature type="region of interest" description="Disordered" evidence="1">
    <location>
        <begin position="1541"/>
        <end position="1573"/>
    </location>
</feature>